<feature type="region of interest" description="Disordered" evidence="1">
    <location>
        <begin position="105"/>
        <end position="126"/>
    </location>
</feature>
<name>A0A7X3LQY1_9HYPH</name>
<dbReference type="Pfam" id="PF12840">
    <property type="entry name" value="HTH_20"/>
    <property type="match status" value="1"/>
</dbReference>
<feature type="domain" description="HTH arsR-type" evidence="2">
    <location>
        <begin position="1"/>
        <end position="95"/>
    </location>
</feature>
<evidence type="ECO:0000313" key="4">
    <source>
        <dbReference type="Proteomes" id="UP000433101"/>
    </source>
</evidence>
<keyword evidence="4" id="KW-1185">Reference proteome</keyword>
<evidence type="ECO:0000259" key="2">
    <source>
        <dbReference type="PROSITE" id="PS50987"/>
    </source>
</evidence>
<feature type="compositionally biased region" description="Basic and acidic residues" evidence="1">
    <location>
        <begin position="113"/>
        <end position="126"/>
    </location>
</feature>
<protein>
    <submittedName>
        <fullName evidence="3">Metalloregulator ArsR/SmtB family transcription factor</fullName>
    </submittedName>
</protein>
<dbReference type="GO" id="GO:0003700">
    <property type="term" value="F:DNA-binding transcription factor activity"/>
    <property type="evidence" value="ECO:0007669"/>
    <property type="project" value="InterPro"/>
</dbReference>
<dbReference type="CDD" id="cd00090">
    <property type="entry name" value="HTH_ARSR"/>
    <property type="match status" value="1"/>
</dbReference>
<dbReference type="AlphaFoldDB" id="A0A7X3LQY1"/>
<gene>
    <name evidence="3" type="ORF">GR183_01020</name>
</gene>
<dbReference type="NCBIfam" id="NF033788">
    <property type="entry name" value="HTH_metalloreg"/>
    <property type="match status" value="1"/>
</dbReference>
<dbReference type="InterPro" id="IPR011991">
    <property type="entry name" value="ArsR-like_HTH"/>
</dbReference>
<dbReference type="Gene3D" id="1.10.10.10">
    <property type="entry name" value="Winged helix-like DNA-binding domain superfamily/Winged helix DNA-binding domain"/>
    <property type="match status" value="1"/>
</dbReference>
<evidence type="ECO:0000313" key="3">
    <source>
        <dbReference type="EMBL" id="MXN63472.1"/>
    </source>
</evidence>
<reference evidence="3 4" key="1">
    <citation type="submission" date="2019-12" db="EMBL/GenBank/DDBJ databases">
        <authorList>
            <person name="Li M."/>
        </authorList>
    </citation>
    <scope>NUCLEOTIDE SEQUENCE [LARGE SCALE GENOMIC DNA]</scope>
    <source>
        <strain evidence="3 4">GBMRC 2046</strain>
    </source>
</reference>
<dbReference type="Proteomes" id="UP000433101">
    <property type="component" value="Unassembled WGS sequence"/>
</dbReference>
<proteinExistence type="predicted"/>
<dbReference type="SMART" id="SM00418">
    <property type="entry name" value="HTH_ARSR"/>
    <property type="match status" value="1"/>
</dbReference>
<dbReference type="PANTHER" id="PTHR38600:SF2">
    <property type="entry name" value="SLL0088 PROTEIN"/>
    <property type="match status" value="1"/>
</dbReference>
<comment type="caution">
    <text evidence="3">The sequence shown here is derived from an EMBL/GenBank/DDBJ whole genome shotgun (WGS) entry which is preliminary data.</text>
</comment>
<accession>A0A7X3LQY1</accession>
<dbReference type="InterPro" id="IPR036388">
    <property type="entry name" value="WH-like_DNA-bd_sf"/>
</dbReference>
<sequence length="126" mass="14535">MPETRNSLPDVFDALGDPVRLAIVERLMKEGEVSAGEIAAPFSISKPAISRHISVLEKAGVIERRVDRQFRFLRVRNDTMNDLASWIEHYRRFWETSFDRLEKLFPPAEAEEPNGKSKNEEDNHGR</sequence>
<dbReference type="EMBL" id="WUMV01000001">
    <property type="protein sequence ID" value="MXN63472.1"/>
    <property type="molecule type" value="Genomic_DNA"/>
</dbReference>
<dbReference type="PROSITE" id="PS50987">
    <property type="entry name" value="HTH_ARSR_2"/>
    <property type="match status" value="1"/>
</dbReference>
<dbReference type="InterPro" id="IPR001845">
    <property type="entry name" value="HTH_ArsR_DNA-bd_dom"/>
</dbReference>
<dbReference type="InterPro" id="IPR036390">
    <property type="entry name" value="WH_DNA-bd_sf"/>
</dbReference>
<dbReference type="RefSeq" id="WP_160773727.1">
    <property type="nucleotide sequence ID" value="NZ_WUMV01000001.1"/>
</dbReference>
<organism evidence="3 4">
    <name type="scientific">Stappia sediminis</name>
    <dbReference type="NCBI Taxonomy" id="2692190"/>
    <lineage>
        <taxon>Bacteria</taxon>
        <taxon>Pseudomonadati</taxon>
        <taxon>Pseudomonadota</taxon>
        <taxon>Alphaproteobacteria</taxon>
        <taxon>Hyphomicrobiales</taxon>
        <taxon>Stappiaceae</taxon>
        <taxon>Stappia</taxon>
    </lineage>
</organism>
<dbReference type="PRINTS" id="PR00778">
    <property type="entry name" value="HTHARSR"/>
</dbReference>
<evidence type="ECO:0000256" key="1">
    <source>
        <dbReference type="SAM" id="MobiDB-lite"/>
    </source>
</evidence>
<dbReference type="SUPFAM" id="SSF46785">
    <property type="entry name" value="Winged helix' DNA-binding domain"/>
    <property type="match status" value="1"/>
</dbReference>
<dbReference type="PANTHER" id="PTHR38600">
    <property type="entry name" value="TRANSCRIPTIONAL REGULATORY PROTEIN"/>
    <property type="match status" value="1"/>
</dbReference>